<organism evidence="3 4">
    <name type="scientific">Spinacia oleracea</name>
    <name type="common">Spinach</name>
    <dbReference type="NCBI Taxonomy" id="3562"/>
    <lineage>
        <taxon>Eukaryota</taxon>
        <taxon>Viridiplantae</taxon>
        <taxon>Streptophyta</taxon>
        <taxon>Embryophyta</taxon>
        <taxon>Tracheophyta</taxon>
        <taxon>Spermatophyta</taxon>
        <taxon>Magnoliopsida</taxon>
        <taxon>eudicotyledons</taxon>
        <taxon>Gunneridae</taxon>
        <taxon>Pentapetalae</taxon>
        <taxon>Caryophyllales</taxon>
        <taxon>Chenopodiaceae</taxon>
        <taxon>Chenopodioideae</taxon>
        <taxon>Anserineae</taxon>
        <taxon>Spinacia</taxon>
    </lineage>
</organism>
<dbReference type="Proteomes" id="UP000813463">
    <property type="component" value="Chromosome 3"/>
</dbReference>
<dbReference type="InterPro" id="IPR026960">
    <property type="entry name" value="RVT-Znf"/>
</dbReference>
<dbReference type="Pfam" id="PF13966">
    <property type="entry name" value="zf-RVT"/>
    <property type="match status" value="1"/>
</dbReference>
<accession>A0ABM3RIK9</accession>
<dbReference type="PANTHER" id="PTHR19446">
    <property type="entry name" value="REVERSE TRANSCRIPTASES"/>
    <property type="match status" value="1"/>
</dbReference>
<name>A0ABM3RIK9_SPIOL</name>
<keyword evidence="3" id="KW-1185">Reference proteome</keyword>
<sequence>MGPWKSPGPDGIPAGFYQRNWEWVKQDVIKAVSSTLHSGNILREFNMTNIALIPKCENPDSVTKYRPISLCNVIYKIVSKCITNRLRMVIGDLVGPYQNAFIPGRAISDNILLAHEVLEHIRKSKKGRNAKIAIKADMSKAYDRIKWDFLEKVLIKMKLPTCLIKIIMNCVTSVSYAILLNGQQQEIIKPQCGLRQGDPLSPYLFILCMEGLSGLIISEEKEGRLKGVKVARNAPPISHLFFADDSFFFLQGLPADFKSNKKTIFQTLIDKVQERLNAWNSLFLSPAGRWDVITKHKKEGGLGIKDPKKFNKALLAKKGWKIINDTNSLLSKTFSAKYKINKESLFKDKWNKEGQASWGWRGVKWGLELVREGSYWAIGDGCLAKCDHPWVLGERPVWKPSINNQIRKEDMVRSLINEDTNEWDNLKLEQNFSTNTITKILSIEIMERGSQDDLVWKKEKMGYYTVRSGYSMQLDAQKAQMNGCIQRNWSHLWKANMNNKWKVFLWKLLNNSLPVGKEFIKRKIVVDSMCRFCETNVESLEHLFRDCNMSKHIWAAGRLGLRTDLQSNVPLGDWVWNWFKMLRERKEEDSHRFNYFTATLWAIWCARNEITFNKGSCSAKGILDRVENTFSIEMQGRTRNKENETRKRNDDPEEPPGFERKKKLEEPPGFERNILNKDGTSYHLIGKGNNCVKRVIHTHVNTSASVISANVNSIPLLNGTNFKDWKENISIVLGCMDLDLALRTDKPAALTAESTADQERDFERWDRSNRMCVMIMKRGIPESFRGSVSDEVKRT</sequence>
<dbReference type="RefSeq" id="XP_056695450.1">
    <property type="nucleotide sequence ID" value="XM_056839472.1"/>
</dbReference>
<evidence type="ECO:0000256" key="1">
    <source>
        <dbReference type="SAM" id="MobiDB-lite"/>
    </source>
</evidence>
<feature type="compositionally biased region" description="Basic and acidic residues" evidence="1">
    <location>
        <begin position="639"/>
        <end position="650"/>
    </location>
</feature>
<gene>
    <name evidence="4" type="primary">LOC130469937</name>
</gene>
<evidence type="ECO:0000313" key="3">
    <source>
        <dbReference type="Proteomes" id="UP000813463"/>
    </source>
</evidence>
<dbReference type="SUPFAM" id="SSF56672">
    <property type="entry name" value="DNA/RNA polymerases"/>
    <property type="match status" value="1"/>
</dbReference>
<evidence type="ECO:0000313" key="4">
    <source>
        <dbReference type="RefSeq" id="XP_056695450.1"/>
    </source>
</evidence>
<feature type="compositionally biased region" description="Basic and acidic residues" evidence="1">
    <location>
        <begin position="657"/>
        <end position="666"/>
    </location>
</feature>
<dbReference type="InterPro" id="IPR000477">
    <property type="entry name" value="RT_dom"/>
</dbReference>
<feature type="region of interest" description="Disordered" evidence="1">
    <location>
        <begin position="633"/>
        <end position="675"/>
    </location>
</feature>
<reference evidence="4" key="2">
    <citation type="submission" date="2025-08" db="UniProtKB">
        <authorList>
            <consortium name="RefSeq"/>
        </authorList>
    </citation>
    <scope>IDENTIFICATION</scope>
    <source>
        <tissue evidence="4">Leaf</tissue>
    </source>
</reference>
<dbReference type="Pfam" id="PF00078">
    <property type="entry name" value="RVT_1"/>
    <property type="match status" value="1"/>
</dbReference>
<dbReference type="InterPro" id="IPR043502">
    <property type="entry name" value="DNA/RNA_pol_sf"/>
</dbReference>
<dbReference type="GeneID" id="130469937"/>
<reference evidence="3" key="1">
    <citation type="journal article" date="2021" name="Nat. Commun.">
        <title>Genomic analyses provide insights into spinach domestication and the genetic basis of agronomic traits.</title>
        <authorList>
            <person name="Cai X."/>
            <person name="Sun X."/>
            <person name="Xu C."/>
            <person name="Sun H."/>
            <person name="Wang X."/>
            <person name="Ge C."/>
            <person name="Zhang Z."/>
            <person name="Wang Q."/>
            <person name="Fei Z."/>
            <person name="Jiao C."/>
            <person name="Wang Q."/>
        </authorList>
    </citation>
    <scope>NUCLEOTIDE SEQUENCE [LARGE SCALE GENOMIC DNA]</scope>
    <source>
        <strain evidence="3">cv. Varoflay</strain>
    </source>
</reference>
<protein>
    <recommendedName>
        <fullName evidence="2">Reverse transcriptase domain-containing protein</fullName>
    </recommendedName>
</protein>
<dbReference type="CDD" id="cd01650">
    <property type="entry name" value="RT_nLTR_like"/>
    <property type="match status" value="1"/>
</dbReference>
<dbReference type="PROSITE" id="PS50878">
    <property type="entry name" value="RT_POL"/>
    <property type="match status" value="1"/>
</dbReference>
<evidence type="ECO:0000259" key="2">
    <source>
        <dbReference type="PROSITE" id="PS50878"/>
    </source>
</evidence>
<proteinExistence type="predicted"/>
<feature type="domain" description="Reverse transcriptase" evidence="2">
    <location>
        <begin position="34"/>
        <end position="315"/>
    </location>
</feature>